<dbReference type="EMBL" id="AP028679">
    <property type="protein sequence ID" value="BEQ15099.1"/>
    <property type="molecule type" value="Genomic_DNA"/>
</dbReference>
<organism evidence="1 2">
    <name type="scientific">Desulfoferula mesophila</name>
    <dbReference type="NCBI Taxonomy" id="3058419"/>
    <lineage>
        <taxon>Bacteria</taxon>
        <taxon>Pseudomonadati</taxon>
        <taxon>Thermodesulfobacteriota</taxon>
        <taxon>Desulfarculia</taxon>
        <taxon>Desulfarculales</taxon>
        <taxon>Desulfarculaceae</taxon>
        <taxon>Desulfoferula</taxon>
    </lineage>
</organism>
<name>A0AAU9EPL9_9BACT</name>
<dbReference type="Proteomes" id="UP001366166">
    <property type="component" value="Chromosome"/>
</dbReference>
<reference evidence="2" key="1">
    <citation type="journal article" date="2023" name="Arch. Microbiol.">
        <title>Desulfoferula mesophilus gen. nov. sp. nov., a mesophilic sulfate-reducing bacterium isolated from a brackish lake sediment.</title>
        <authorList>
            <person name="Watanabe T."/>
            <person name="Yabe T."/>
            <person name="Tsuji J.M."/>
            <person name="Fukui M."/>
        </authorList>
    </citation>
    <scope>NUCLEOTIDE SEQUENCE [LARGE SCALE GENOMIC DNA]</scope>
    <source>
        <strain evidence="2">12FAK</strain>
    </source>
</reference>
<sequence length="271" mass="30698">MAVCLTTERFWQLKVSQPAVYEVVIVGNSKVNMGLSPRHLSRASGRQKIFNFGFVACCLNKKYLKHASALLDPNISDPTLVLGICPHCFFRPSPINGYNYWSSQSVPQREAIMRQAWMENVSLKAIAKTSARNLQNLTKGLPLSYYFPDGWEACYPGRMKHPEMYAESSKKLLTRFRVQPRIVTEFLEAVYDIHQEGITLYGYRPPCSASVRELESGKGGVDFQELSKSFEQAGGKWIDIDPVRYQSFDGAHLDFRNAMRLSQEVGAAMRP</sequence>
<dbReference type="AlphaFoldDB" id="A0AAU9EPL9"/>
<protein>
    <submittedName>
        <fullName evidence="1">Uncharacterized protein</fullName>
    </submittedName>
</protein>
<keyword evidence="2" id="KW-1185">Reference proteome</keyword>
<dbReference type="KEGG" id="dmp:FAK_21650"/>
<proteinExistence type="predicted"/>
<evidence type="ECO:0000313" key="1">
    <source>
        <dbReference type="EMBL" id="BEQ15099.1"/>
    </source>
</evidence>
<accession>A0AAU9EPL9</accession>
<evidence type="ECO:0000313" key="2">
    <source>
        <dbReference type="Proteomes" id="UP001366166"/>
    </source>
</evidence>
<gene>
    <name evidence="1" type="ORF">FAK_21650</name>
</gene>